<reference evidence="6 7" key="1">
    <citation type="submission" date="2016-11" db="EMBL/GenBank/DDBJ databases">
        <authorList>
            <person name="Jaros S."/>
            <person name="Januszkiewicz K."/>
            <person name="Wedrychowicz H."/>
        </authorList>
    </citation>
    <scope>NUCLEOTIDE SEQUENCE [LARGE SCALE GENOMIC DNA]</scope>
    <source>
        <strain evidence="6 7">DSM 17737</strain>
    </source>
</reference>
<evidence type="ECO:0000259" key="5">
    <source>
        <dbReference type="PROSITE" id="PS51063"/>
    </source>
</evidence>
<dbReference type="STRING" id="364032.SAMN05443662_1091"/>
<dbReference type="SMART" id="SM00100">
    <property type="entry name" value="cNMP"/>
    <property type="match status" value="1"/>
</dbReference>
<dbReference type="PROSITE" id="PS50042">
    <property type="entry name" value="CNMP_BINDING_3"/>
    <property type="match status" value="1"/>
</dbReference>
<dbReference type="Gene3D" id="1.10.10.10">
    <property type="entry name" value="Winged helix-like DNA-binding domain superfamily/Winged helix DNA-binding domain"/>
    <property type="match status" value="1"/>
</dbReference>
<dbReference type="AlphaFoldDB" id="A0A1N6FIF1"/>
<organism evidence="6 7">
    <name type="scientific">Sulfurivirga caldicuralii</name>
    <dbReference type="NCBI Taxonomy" id="364032"/>
    <lineage>
        <taxon>Bacteria</taxon>
        <taxon>Pseudomonadati</taxon>
        <taxon>Pseudomonadota</taxon>
        <taxon>Gammaproteobacteria</taxon>
        <taxon>Thiotrichales</taxon>
        <taxon>Piscirickettsiaceae</taxon>
        <taxon>Sulfurivirga</taxon>
    </lineage>
</organism>
<dbReference type="CDD" id="cd00092">
    <property type="entry name" value="HTH_CRP"/>
    <property type="match status" value="1"/>
</dbReference>
<proteinExistence type="predicted"/>
<feature type="domain" description="Cyclic nucleotide-binding" evidence="4">
    <location>
        <begin position="15"/>
        <end position="89"/>
    </location>
</feature>
<dbReference type="InterPro" id="IPR036388">
    <property type="entry name" value="WH-like_DNA-bd_sf"/>
</dbReference>
<evidence type="ECO:0000256" key="3">
    <source>
        <dbReference type="ARBA" id="ARBA00023163"/>
    </source>
</evidence>
<dbReference type="PRINTS" id="PR00034">
    <property type="entry name" value="HTHCRP"/>
</dbReference>
<dbReference type="OrthoDB" id="7643467at2"/>
<dbReference type="GO" id="GO:0003700">
    <property type="term" value="F:DNA-binding transcription factor activity"/>
    <property type="evidence" value="ECO:0007669"/>
    <property type="project" value="TreeGrafter"/>
</dbReference>
<gene>
    <name evidence="6" type="ORF">SAMN05443662_1091</name>
</gene>
<dbReference type="PANTHER" id="PTHR24567">
    <property type="entry name" value="CRP FAMILY TRANSCRIPTIONAL REGULATORY PROTEIN"/>
    <property type="match status" value="1"/>
</dbReference>
<evidence type="ECO:0000313" key="7">
    <source>
        <dbReference type="Proteomes" id="UP000198461"/>
    </source>
</evidence>
<dbReference type="InterPro" id="IPR000595">
    <property type="entry name" value="cNMP-bd_dom"/>
</dbReference>
<keyword evidence="2" id="KW-0238">DNA-binding</keyword>
<dbReference type="SUPFAM" id="SSF46785">
    <property type="entry name" value="Winged helix' DNA-binding domain"/>
    <property type="match status" value="1"/>
</dbReference>
<dbReference type="EMBL" id="FSRE01000002">
    <property type="protein sequence ID" value="SIN95010.1"/>
    <property type="molecule type" value="Genomic_DNA"/>
</dbReference>
<dbReference type="InterPro" id="IPR018490">
    <property type="entry name" value="cNMP-bd_dom_sf"/>
</dbReference>
<dbReference type="RefSeq" id="WP_074201358.1">
    <property type="nucleotide sequence ID" value="NZ_FSRE01000002.1"/>
</dbReference>
<keyword evidence="1" id="KW-0805">Transcription regulation</keyword>
<dbReference type="Proteomes" id="UP000198461">
    <property type="component" value="Unassembled WGS sequence"/>
</dbReference>
<dbReference type="GO" id="GO:0003677">
    <property type="term" value="F:DNA binding"/>
    <property type="evidence" value="ECO:0007669"/>
    <property type="project" value="UniProtKB-KW"/>
</dbReference>
<feature type="domain" description="HTH crp-type" evidence="5">
    <location>
        <begin position="149"/>
        <end position="222"/>
    </location>
</feature>
<evidence type="ECO:0000256" key="1">
    <source>
        <dbReference type="ARBA" id="ARBA00023015"/>
    </source>
</evidence>
<dbReference type="FunFam" id="1.10.10.10:FF:000028">
    <property type="entry name" value="Fumarate/nitrate reduction transcriptional regulator Fnr"/>
    <property type="match status" value="1"/>
</dbReference>
<keyword evidence="7" id="KW-1185">Reference proteome</keyword>
<dbReference type="InterPro" id="IPR050397">
    <property type="entry name" value="Env_Response_Regulators"/>
</dbReference>
<dbReference type="Gene3D" id="2.60.120.10">
    <property type="entry name" value="Jelly Rolls"/>
    <property type="match status" value="1"/>
</dbReference>
<dbReference type="PANTHER" id="PTHR24567:SF75">
    <property type="entry name" value="FUMARATE AND NITRATE REDUCTION REGULATORY PROTEIN"/>
    <property type="match status" value="1"/>
</dbReference>
<accession>A0A1N6FIF1</accession>
<dbReference type="SMART" id="SM00419">
    <property type="entry name" value="HTH_CRP"/>
    <property type="match status" value="1"/>
</dbReference>
<dbReference type="Pfam" id="PF00027">
    <property type="entry name" value="cNMP_binding"/>
    <property type="match status" value="1"/>
</dbReference>
<evidence type="ECO:0000256" key="2">
    <source>
        <dbReference type="ARBA" id="ARBA00023125"/>
    </source>
</evidence>
<protein>
    <submittedName>
        <fullName evidence="6">Transcriptional regulator, Crp/Fnr family</fullName>
    </submittedName>
</protein>
<dbReference type="InterPro" id="IPR014710">
    <property type="entry name" value="RmlC-like_jellyroll"/>
</dbReference>
<evidence type="ECO:0000259" key="4">
    <source>
        <dbReference type="PROSITE" id="PS50042"/>
    </source>
</evidence>
<dbReference type="InterPro" id="IPR012318">
    <property type="entry name" value="HTH_CRP"/>
</dbReference>
<dbReference type="InterPro" id="IPR036390">
    <property type="entry name" value="WH_DNA-bd_sf"/>
</dbReference>
<dbReference type="Pfam" id="PF13545">
    <property type="entry name" value="HTH_Crp_2"/>
    <property type="match status" value="1"/>
</dbReference>
<sequence>MHISCAHCGLQRICFPKSLSSNEIAQLDQIVSSHPAIPRGSQLFSAGDAADFLYALKSGVVKLSRFDQAGNEIIHAFYLPGDVLGMEALDSPVYPFDAITLDNCTFCRIHRDDLETLAQKIPTLNRQILSMLAQDLRLEREHFDQLLNKTAEERVAAFVLSIANRFHARGLDSTSFRLPILHREVATYLGLTPETFSRVLNRFQNNGWLSWRRKQVDILDAEALQALAEGCAQPECHYRARKRG</sequence>
<evidence type="ECO:0000313" key="6">
    <source>
        <dbReference type="EMBL" id="SIN95010.1"/>
    </source>
</evidence>
<dbReference type="PROSITE" id="PS51063">
    <property type="entry name" value="HTH_CRP_2"/>
    <property type="match status" value="1"/>
</dbReference>
<dbReference type="GO" id="GO:0005829">
    <property type="term" value="C:cytosol"/>
    <property type="evidence" value="ECO:0007669"/>
    <property type="project" value="TreeGrafter"/>
</dbReference>
<dbReference type="CDD" id="cd00038">
    <property type="entry name" value="CAP_ED"/>
    <property type="match status" value="1"/>
</dbReference>
<name>A0A1N6FIF1_9GAMM</name>
<keyword evidence="3" id="KW-0804">Transcription</keyword>
<dbReference type="SUPFAM" id="SSF51206">
    <property type="entry name" value="cAMP-binding domain-like"/>
    <property type="match status" value="1"/>
</dbReference>